<protein>
    <submittedName>
        <fullName evidence="1">Uncharacterized protein</fullName>
    </submittedName>
</protein>
<name>A0A0E9TBW3_ANGAN</name>
<evidence type="ECO:0000313" key="1">
    <source>
        <dbReference type="EMBL" id="JAH50365.1"/>
    </source>
</evidence>
<sequence>MYTEATSILTMKTLNLTRT</sequence>
<organism evidence="1">
    <name type="scientific">Anguilla anguilla</name>
    <name type="common">European freshwater eel</name>
    <name type="synonym">Muraena anguilla</name>
    <dbReference type="NCBI Taxonomy" id="7936"/>
    <lineage>
        <taxon>Eukaryota</taxon>
        <taxon>Metazoa</taxon>
        <taxon>Chordata</taxon>
        <taxon>Craniata</taxon>
        <taxon>Vertebrata</taxon>
        <taxon>Euteleostomi</taxon>
        <taxon>Actinopterygii</taxon>
        <taxon>Neopterygii</taxon>
        <taxon>Teleostei</taxon>
        <taxon>Anguilliformes</taxon>
        <taxon>Anguillidae</taxon>
        <taxon>Anguilla</taxon>
    </lineage>
</organism>
<reference evidence="1" key="2">
    <citation type="journal article" date="2015" name="Fish Shellfish Immunol.">
        <title>Early steps in the European eel (Anguilla anguilla)-Vibrio vulnificus interaction in the gills: Role of the RtxA13 toxin.</title>
        <authorList>
            <person name="Callol A."/>
            <person name="Pajuelo D."/>
            <person name="Ebbesson L."/>
            <person name="Teles M."/>
            <person name="MacKenzie S."/>
            <person name="Amaro C."/>
        </authorList>
    </citation>
    <scope>NUCLEOTIDE SEQUENCE</scope>
</reference>
<reference evidence="1" key="1">
    <citation type="submission" date="2014-11" db="EMBL/GenBank/DDBJ databases">
        <authorList>
            <person name="Amaro Gonzalez C."/>
        </authorList>
    </citation>
    <scope>NUCLEOTIDE SEQUENCE</scope>
</reference>
<proteinExistence type="predicted"/>
<dbReference type="EMBL" id="GBXM01058212">
    <property type="protein sequence ID" value="JAH50365.1"/>
    <property type="molecule type" value="Transcribed_RNA"/>
</dbReference>
<dbReference type="AlphaFoldDB" id="A0A0E9TBW3"/>
<accession>A0A0E9TBW3</accession>